<reference evidence="1 2" key="1">
    <citation type="submission" date="2020-11" db="EMBL/GenBank/DDBJ databases">
        <title>Closed and high quality bacterial genomes of the OMM12 community.</title>
        <authorList>
            <person name="Marbouty M."/>
            <person name="Lamy-Besnier Q."/>
            <person name="Debarbieux L."/>
            <person name="Koszul R."/>
        </authorList>
    </citation>
    <scope>NUCLEOTIDE SEQUENCE [LARGE SCALE GENOMIC DNA]</scope>
    <source>
        <strain evidence="1 2">YL31</strain>
    </source>
</reference>
<organism evidence="1 2">
    <name type="scientific">Flavonifractor plautii</name>
    <name type="common">Fusobacterium plautii</name>
    <dbReference type="NCBI Taxonomy" id="292800"/>
    <lineage>
        <taxon>Bacteria</taxon>
        <taxon>Bacillati</taxon>
        <taxon>Bacillota</taxon>
        <taxon>Clostridia</taxon>
        <taxon>Eubacteriales</taxon>
        <taxon>Oscillospiraceae</taxon>
        <taxon>Flavonifractor</taxon>
    </lineage>
</organism>
<dbReference type="KEGG" id="fpla:A4U99_04230"/>
<dbReference type="Proteomes" id="UP000595792">
    <property type="component" value="Chromosome"/>
</dbReference>
<proteinExistence type="predicted"/>
<gene>
    <name evidence="1" type="ORF">I5Q84_05335</name>
</gene>
<sequence>MEQKSDTGYFDKLLKNSKTAKRQVAVYLDDTRLEHIDMVTKLFSSISDSKSFSRNTLIEEAIDKFLNESEKYLQEEHDINVSDLLKEKRAERFDTVIFSSKGNGFERTFLGQEEPACWYPCKISPEREAHVSYIAIYRGQPISAITHYAKIKEFKYDPNLECKVCYFDGDPIPLPNKVVLGDKDSCFFVGPKYTTLESLLNATKTDEMIFG</sequence>
<dbReference type="RefSeq" id="WP_065534143.1">
    <property type="nucleotide sequence ID" value="NZ_CP015406.2"/>
</dbReference>
<name>A0AAX1KM37_FLAPL</name>
<dbReference type="AlphaFoldDB" id="A0AAX1KM37"/>
<evidence type="ECO:0000313" key="1">
    <source>
        <dbReference type="EMBL" id="QQR06908.1"/>
    </source>
</evidence>
<accession>A0AAX1KM37</accession>
<evidence type="ECO:0000313" key="2">
    <source>
        <dbReference type="Proteomes" id="UP000595792"/>
    </source>
</evidence>
<dbReference type="EMBL" id="CP065315">
    <property type="protein sequence ID" value="QQR06908.1"/>
    <property type="molecule type" value="Genomic_DNA"/>
</dbReference>
<protein>
    <submittedName>
        <fullName evidence="1">Uncharacterized protein</fullName>
    </submittedName>
</protein>